<reference evidence="3 4" key="1">
    <citation type="submission" date="2020-07" db="EMBL/GenBank/DDBJ databases">
        <title>Sequencing the genomes of 1000 actinobacteria strains.</title>
        <authorList>
            <person name="Klenk H.-P."/>
        </authorList>
    </citation>
    <scope>NUCLEOTIDE SEQUENCE [LARGE SCALE GENOMIC DNA]</scope>
    <source>
        <strain evidence="3 4">DSM 104001</strain>
    </source>
</reference>
<keyword evidence="4" id="KW-1185">Reference proteome</keyword>
<dbReference type="AlphaFoldDB" id="A0A853CFT4"/>
<accession>A0A853CFT4</accession>
<dbReference type="RefSeq" id="WP_179717313.1">
    <property type="nucleotide sequence ID" value="NZ_JACBZT010000001.1"/>
</dbReference>
<proteinExistence type="predicted"/>
<gene>
    <name evidence="3" type="ORF">GGQ55_002575</name>
</gene>
<evidence type="ECO:0000259" key="2">
    <source>
        <dbReference type="Pfam" id="PF24837"/>
    </source>
</evidence>
<dbReference type="InterPro" id="IPR056303">
    <property type="entry name" value="AMIN-like"/>
</dbReference>
<protein>
    <recommendedName>
        <fullName evidence="2">AMIN-like domain-containing protein</fullName>
    </recommendedName>
</protein>
<keyword evidence="1" id="KW-0732">Signal</keyword>
<dbReference type="Pfam" id="PF24837">
    <property type="entry name" value="AMIN-like"/>
    <property type="match status" value="1"/>
</dbReference>
<evidence type="ECO:0000256" key="1">
    <source>
        <dbReference type="SAM" id="SignalP"/>
    </source>
</evidence>
<organism evidence="3 4">
    <name type="scientific">Petropleomorpha daqingensis</name>
    <dbReference type="NCBI Taxonomy" id="2026353"/>
    <lineage>
        <taxon>Bacteria</taxon>
        <taxon>Bacillati</taxon>
        <taxon>Actinomycetota</taxon>
        <taxon>Actinomycetes</taxon>
        <taxon>Geodermatophilales</taxon>
        <taxon>Geodermatophilaceae</taxon>
        <taxon>Petropleomorpha</taxon>
    </lineage>
</organism>
<name>A0A853CFT4_9ACTN</name>
<feature type="signal peptide" evidence="1">
    <location>
        <begin position="1"/>
        <end position="27"/>
    </location>
</feature>
<sequence>MRTPFRLIVLAVTSVLAALALSVPASAATSPYCGITWGSLTKSAGTTATPSTTLTGVRTGQHDCYDRLVLDLGSVSGPVSYTVGYTTVRGVATGDPIPLAGDGDLSITLRAHGESLTFADRNHIANVTGYRTFRQVASGGSFEGVTVLGLGVRARLPFRALVLDGPAAGQKRLVIDVAHAW</sequence>
<evidence type="ECO:0000313" key="3">
    <source>
        <dbReference type="EMBL" id="NYJ06297.1"/>
    </source>
</evidence>
<comment type="caution">
    <text evidence="3">The sequence shown here is derived from an EMBL/GenBank/DDBJ whole genome shotgun (WGS) entry which is preliminary data.</text>
</comment>
<dbReference type="EMBL" id="JACBZT010000001">
    <property type="protein sequence ID" value="NYJ06297.1"/>
    <property type="molecule type" value="Genomic_DNA"/>
</dbReference>
<feature type="domain" description="AMIN-like" evidence="2">
    <location>
        <begin position="53"/>
        <end position="179"/>
    </location>
</feature>
<feature type="chain" id="PRO_5032767707" description="AMIN-like domain-containing protein" evidence="1">
    <location>
        <begin position="28"/>
        <end position="181"/>
    </location>
</feature>
<evidence type="ECO:0000313" key="4">
    <source>
        <dbReference type="Proteomes" id="UP000541969"/>
    </source>
</evidence>
<dbReference type="Proteomes" id="UP000541969">
    <property type="component" value="Unassembled WGS sequence"/>
</dbReference>